<proteinExistence type="predicted"/>
<feature type="transmembrane region" description="Helical" evidence="1">
    <location>
        <begin position="20"/>
        <end position="43"/>
    </location>
</feature>
<dbReference type="RefSeq" id="WP_130077685.1">
    <property type="nucleotide sequence ID" value="NZ_RSCO01000031.1"/>
</dbReference>
<dbReference type="EMBL" id="RSCO01000031">
    <property type="protein sequence ID" value="RYM93682.1"/>
    <property type="molecule type" value="Genomic_DNA"/>
</dbReference>
<evidence type="ECO:0000313" key="3">
    <source>
        <dbReference type="Proteomes" id="UP000293613"/>
    </source>
</evidence>
<organism evidence="2 3">
    <name type="scientific">Bifidobacterium animalis subsp. lactis</name>
    <name type="common">Bifidobacterium lactis</name>
    <dbReference type="NCBI Taxonomy" id="302911"/>
    <lineage>
        <taxon>Bacteria</taxon>
        <taxon>Bacillati</taxon>
        <taxon>Actinomycetota</taxon>
        <taxon>Actinomycetes</taxon>
        <taxon>Bifidobacteriales</taxon>
        <taxon>Bifidobacteriaceae</taxon>
        <taxon>Bifidobacterium</taxon>
    </lineage>
</organism>
<dbReference type="AlphaFoldDB" id="A0A8B3RHC3"/>
<evidence type="ECO:0000256" key="1">
    <source>
        <dbReference type="SAM" id="Phobius"/>
    </source>
</evidence>
<dbReference type="InterPro" id="IPR025101">
    <property type="entry name" value="DUF4012"/>
</dbReference>
<name>A0A8B3RHC3_BIFAN</name>
<accession>A0A8B3RHC3</accession>
<keyword evidence="1" id="KW-0472">Membrane</keyword>
<sequence length="608" mass="66681">MASHHSTHYRSHRRHRVWPWVATTLGIVVALIIAAGICGMKLYRDAQQIQAHESKALSMMKGLSGDIQNTSSDNLQLIIPEIQKEVEAANTTAHGSLWNFAAKMPFIGGDIITLQGMTEVIQSIFGDSVPEFTSALTTLQHANLANGDGVNLQPIIEAQPKLAIANKSLQEQVQRYNSLREPNLRQIQTAYDQGSEKLNGIAEKVNALTNTFSILPEFLGSGQARTYAVMAMTTSEMRSSGGLIGSVGEMTSDHGNLHVGDFRPNKQYLDYGYGDHSADMNRVFTEDGPLHMSFDVRDMAVFPNVEDAANSMRSIWNRTPWGQSTTLDGIVMVDPVFVQELVKIGGNVTLPDGLVLTGENTAQYLLNTVYLDYAGNEGETDGVFGLIAEQVINDMFKNVNISKLAKIGEMMDRMAQERHFSMYVFDENIEKNIEKAGFSGTIPNDTANPSIGIYLTEQNPSKMGWYIKRTAKITAVSCDAAKGTTYHVEYSLDNTLKDADVAKLPEYVAGPTGYEGLGIEKILFYPPEGGTITNMALLNGSADAVKQDTLDGRNIYRTTVQLSPQQRVTYSFDVTVSPKAQSRLTIDQTPMGWTGTGIQYEGGHCSTK</sequence>
<dbReference type="Pfam" id="PF13196">
    <property type="entry name" value="DUF4012"/>
    <property type="match status" value="1"/>
</dbReference>
<keyword evidence="1" id="KW-1133">Transmembrane helix</keyword>
<reference evidence="2 3" key="1">
    <citation type="journal article" date="2019" name="Appl. Environ. Microbiol.">
        <title>Dissecting the evolutionary development of the Bifidobacterium animalis species through comparative genomics analyses.</title>
        <authorList>
            <person name="Lugli G.A."/>
            <person name="Mancino W."/>
            <person name="Milani C."/>
            <person name="Duranti S."/>
            <person name="Mancabelli L."/>
            <person name="Napoli S."/>
            <person name="Mangifesta M."/>
            <person name="Viappiani A."/>
            <person name="Anzalone R."/>
            <person name="Longhi G."/>
            <person name="van Sinderen D."/>
            <person name="Ventura M."/>
            <person name="Turroni F."/>
        </authorList>
    </citation>
    <scope>NUCLEOTIDE SEQUENCE [LARGE SCALE GENOMIC DNA]</scope>
    <source>
        <strain evidence="2 3">2011B</strain>
    </source>
</reference>
<dbReference type="Proteomes" id="UP000293613">
    <property type="component" value="Unassembled WGS sequence"/>
</dbReference>
<keyword evidence="1" id="KW-0812">Transmembrane</keyword>
<evidence type="ECO:0000313" key="2">
    <source>
        <dbReference type="EMBL" id="RYM93682.1"/>
    </source>
</evidence>
<comment type="caution">
    <text evidence="2">The sequence shown here is derived from an EMBL/GenBank/DDBJ whole genome shotgun (WGS) entry which is preliminary data.</text>
</comment>
<gene>
    <name evidence="2" type="ORF">PG2011B_1417</name>
</gene>
<protein>
    <submittedName>
        <fullName evidence="2">Methyl-accepting chemotaxis protein</fullName>
    </submittedName>
</protein>